<proteinExistence type="predicted"/>
<accession>A0A0F9Q559</accession>
<dbReference type="EMBL" id="LAZR01005365">
    <property type="protein sequence ID" value="KKN00533.1"/>
    <property type="molecule type" value="Genomic_DNA"/>
</dbReference>
<reference evidence="1" key="1">
    <citation type="journal article" date="2015" name="Nature">
        <title>Complex archaea that bridge the gap between prokaryotes and eukaryotes.</title>
        <authorList>
            <person name="Spang A."/>
            <person name="Saw J.H."/>
            <person name="Jorgensen S.L."/>
            <person name="Zaremba-Niedzwiedzka K."/>
            <person name="Martijn J."/>
            <person name="Lind A.E."/>
            <person name="van Eijk R."/>
            <person name="Schleper C."/>
            <person name="Guy L."/>
            <person name="Ettema T.J."/>
        </authorList>
    </citation>
    <scope>NUCLEOTIDE SEQUENCE</scope>
</reference>
<gene>
    <name evidence="1" type="ORF">LCGC14_1136910</name>
</gene>
<comment type="caution">
    <text evidence="1">The sequence shown here is derived from an EMBL/GenBank/DDBJ whole genome shotgun (WGS) entry which is preliminary data.</text>
</comment>
<protein>
    <submittedName>
        <fullName evidence="1">Uncharacterized protein</fullName>
    </submittedName>
</protein>
<sequence>MIEQEARQFIKEVLQGLWPKWEPTDMEYGLWLWKLKSFDYYKAEVEVKNWLCGTLFPTKSPQIGKLLTYLSAHKAGDHKRKEDDRFIRDPNKLYGNEARDLAFANILNGPDTPGRRWLVVYLEDKYPGKPMLPKMKTVEPLSKR</sequence>
<dbReference type="AlphaFoldDB" id="A0A0F9Q559"/>
<organism evidence="1">
    <name type="scientific">marine sediment metagenome</name>
    <dbReference type="NCBI Taxonomy" id="412755"/>
    <lineage>
        <taxon>unclassified sequences</taxon>
        <taxon>metagenomes</taxon>
        <taxon>ecological metagenomes</taxon>
    </lineage>
</organism>
<evidence type="ECO:0000313" key="1">
    <source>
        <dbReference type="EMBL" id="KKN00533.1"/>
    </source>
</evidence>
<name>A0A0F9Q559_9ZZZZ</name>